<dbReference type="Proteomes" id="UP000005945">
    <property type="component" value="Unassembled WGS sequence"/>
</dbReference>
<name>A8SG76_9FIRM</name>
<evidence type="ECO:0000313" key="1">
    <source>
        <dbReference type="EMBL" id="EDP20185.1"/>
    </source>
</evidence>
<proteinExistence type="predicted"/>
<dbReference type="EMBL" id="ABED02000029">
    <property type="protein sequence ID" value="EDP20185.1"/>
    <property type="molecule type" value="Genomic_DNA"/>
</dbReference>
<sequence>MRCAEPAEAWQRSGIDYPALLRHFPKKYNFFQKYA</sequence>
<comment type="caution">
    <text evidence="1">The sequence shown here is derived from an EMBL/GenBank/DDBJ whole genome shotgun (WGS) entry which is preliminary data.</text>
</comment>
<reference evidence="1 2" key="1">
    <citation type="submission" date="2007-09" db="EMBL/GenBank/DDBJ databases">
        <title>Draft genome sequence of Faecalibacterium prausnitzii M21/2.</title>
        <authorList>
            <person name="Sudarsanam P."/>
            <person name="Ley R."/>
            <person name="Guruge J."/>
            <person name="Turnbaugh P.J."/>
            <person name="Mahowald M."/>
            <person name="Liep D."/>
            <person name="Gordon J."/>
        </authorList>
    </citation>
    <scope>NUCLEOTIDE SEQUENCE [LARGE SCALE GENOMIC DNA]</scope>
    <source>
        <strain evidence="1 2">M21/2</strain>
    </source>
</reference>
<accession>A8SG76</accession>
<evidence type="ECO:0000313" key="2">
    <source>
        <dbReference type="Proteomes" id="UP000005945"/>
    </source>
</evidence>
<gene>
    <name evidence="1" type="ORF">FAEPRAM212_02972</name>
</gene>
<organism evidence="1 2">
    <name type="scientific">Faecalibacterium prausnitzii M21/2</name>
    <dbReference type="NCBI Taxonomy" id="411485"/>
    <lineage>
        <taxon>Bacteria</taxon>
        <taxon>Bacillati</taxon>
        <taxon>Bacillota</taxon>
        <taxon>Clostridia</taxon>
        <taxon>Eubacteriales</taxon>
        <taxon>Oscillospiraceae</taxon>
        <taxon>Faecalibacterium</taxon>
    </lineage>
</organism>
<dbReference type="HOGENOM" id="CLU_3365072_0_0_9"/>
<protein>
    <submittedName>
        <fullName evidence="1">Uncharacterized protein</fullName>
    </submittedName>
</protein>
<reference evidence="1 2" key="2">
    <citation type="submission" date="2007-09" db="EMBL/GenBank/DDBJ databases">
        <authorList>
            <person name="Fulton L."/>
            <person name="Clifton S."/>
            <person name="Fulton B."/>
            <person name="Xu J."/>
            <person name="Minx P."/>
            <person name="Pepin K.H."/>
            <person name="Johnson M."/>
            <person name="Thiruvilangam P."/>
            <person name="Bhonagiri V."/>
            <person name="Nash W.E."/>
            <person name="Mardis E.R."/>
            <person name="Wilson R.K."/>
        </authorList>
    </citation>
    <scope>NUCLEOTIDE SEQUENCE [LARGE SCALE GENOMIC DNA]</scope>
    <source>
        <strain evidence="1 2">M21/2</strain>
    </source>
</reference>
<dbReference type="AlphaFoldDB" id="A8SG76"/>